<evidence type="ECO:0000256" key="1">
    <source>
        <dbReference type="ARBA" id="ARBA00008040"/>
    </source>
</evidence>
<feature type="domain" description="FMN-binding" evidence="9">
    <location>
        <begin position="43"/>
        <end position="117"/>
    </location>
</feature>
<keyword evidence="5 8" id="KW-0274">FAD</keyword>
<dbReference type="PANTHER" id="PTHR43400:SF7">
    <property type="entry name" value="FAD-DEPENDENT OXIDOREDUCTASE 2 FAD BINDING DOMAIN-CONTAINING PROTEIN"/>
    <property type="match status" value="1"/>
</dbReference>
<dbReference type="Gene3D" id="3.50.50.60">
    <property type="entry name" value="FAD/NAD(P)-binding domain"/>
    <property type="match status" value="1"/>
</dbReference>
<dbReference type="EC" id="1.3.99.33" evidence="2 8"/>
<dbReference type="EMBL" id="QJJR01000017">
    <property type="protein sequence ID" value="PXW87184.1"/>
    <property type="molecule type" value="Genomic_DNA"/>
</dbReference>
<dbReference type="AlphaFoldDB" id="A0A2V3W1Y5"/>
<dbReference type="PANTHER" id="PTHR43400">
    <property type="entry name" value="FUMARATE REDUCTASE"/>
    <property type="match status" value="1"/>
</dbReference>
<name>A0A2V3W1Y5_9BACI</name>
<evidence type="ECO:0000256" key="2">
    <source>
        <dbReference type="ARBA" id="ARBA00013137"/>
    </source>
</evidence>
<evidence type="ECO:0000256" key="4">
    <source>
        <dbReference type="ARBA" id="ARBA00022630"/>
    </source>
</evidence>
<comment type="cofactor">
    <cofactor evidence="8">
        <name>FAD</name>
        <dbReference type="ChEBI" id="CHEBI:57692"/>
    </cofactor>
    <text evidence="8">Binds 1 FAD per subunit.</text>
</comment>
<reference evidence="10 11" key="1">
    <citation type="submission" date="2018-05" db="EMBL/GenBank/DDBJ databases">
        <title>Genomic Encyclopedia of Type Strains, Phase IV (KMG-IV): sequencing the most valuable type-strain genomes for metagenomic binning, comparative biology and taxonomic classification.</title>
        <authorList>
            <person name="Goeker M."/>
        </authorList>
    </citation>
    <scope>NUCLEOTIDE SEQUENCE [LARGE SCALE GENOMIC DNA]</scope>
    <source>
        <strain evidence="10 11">DSM 22440</strain>
    </source>
</reference>
<sequence>MMKKGVLSIMVILGLSMLLVACSQSASGEEKFNAGTYEGVSTGHGGEVIATVTLTKDEIASIDIAAEGETESIGEGASAQVIASIINSQSLAVDAVSGATTSSEAIIEAVTLALEEAGADIDALKDPANKIEVATEQQEDLDVDVVVIGSGGAGMAAAVEAKAAGKSVVILEKMPILGGNTNRATGGMNAAETSVQADLGIEDSKTIFYEDTMSGGKEINNPDLVQTLVDHASESVDWINGLGADLSDVVIFGGQSVPRTHRPADGSPVGPVVVEVLSNKLKKEEVQILLETTAVKLLEEDGEIKGVEATDKQNHSFTVLAKSVVLATGGFGANSEMVVEYNENFEGFSTTNHKGALGSGIKMAEAVGADLTDIAEIQAHPTTDPETGYMFTEAVRGDGGILINQEGQRFIDELETRDVVSKAILEKSGSVAFLVANDAMREKNASLAKYIEHGYGVEGDTFEDLAKAMHVDAKTLTQTMKQYASYVANGSDEAYGRDNLAEAFEEGKYYAIPVTPSVHHTMGGLRIDTKARVLNKDGAPIKGLYAAGEVTGGIHGANRLGGNAIADILTFGRIAGMTAASEIE</sequence>
<dbReference type="SUPFAM" id="SSF51905">
    <property type="entry name" value="FAD/NAD(P)-binding domain"/>
    <property type="match status" value="1"/>
</dbReference>
<keyword evidence="6 8" id="KW-0560">Oxidoreductase</keyword>
<dbReference type="InterPro" id="IPR050315">
    <property type="entry name" value="FAD-oxidoreductase_2"/>
</dbReference>
<dbReference type="Pfam" id="PF00890">
    <property type="entry name" value="FAD_binding_2"/>
    <property type="match status" value="1"/>
</dbReference>
<dbReference type="InterPro" id="IPR036188">
    <property type="entry name" value="FAD/NAD-bd_sf"/>
</dbReference>
<dbReference type="Gene3D" id="3.90.1010.20">
    <property type="match status" value="1"/>
</dbReference>
<feature type="signal peptide" evidence="8">
    <location>
        <begin position="1"/>
        <end position="28"/>
    </location>
</feature>
<dbReference type="InterPro" id="IPR027477">
    <property type="entry name" value="Succ_DH/fumarate_Rdtase_cat_sf"/>
</dbReference>
<evidence type="ECO:0000256" key="8">
    <source>
        <dbReference type="RuleBase" id="RU366062"/>
    </source>
</evidence>
<dbReference type="Gene3D" id="3.90.700.10">
    <property type="entry name" value="Succinate dehydrogenase/fumarate reductase flavoprotein, catalytic domain"/>
    <property type="match status" value="1"/>
</dbReference>
<proteinExistence type="inferred from homology"/>
<keyword evidence="8" id="KW-0732">Signal</keyword>
<dbReference type="SMART" id="SM00900">
    <property type="entry name" value="FMN_bind"/>
    <property type="match status" value="1"/>
</dbReference>
<dbReference type="PRINTS" id="PR00368">
    <property type="entry name" value="FADPNR"/>
</dbReference>
<dbReference type="Pfam" id="PF04205">
    <property type="entry name" value="FMN_bind"/>
    <property type="match status" value="1"/>
</dbReference>
<evidence type="ECO:0000256" key="6">
    <source>
        <dbReference type="ARBA" id="ARBA00023002"/>
    </source>
</evidence>
<accession>A0A2V3W1Y5</accession>
<gene>
    <name evidence="10" type="ORF">DES38_11722</name>
</gene>
<comment type="cofactor">
    <cofactor evidence="8">
        <name>FMN</name>
        <dbReference type="ChEBI" id="CHEBI:58210"/>
    </cofactor>
    <text evidence="8">Binds 1 or 2 FMN covalently per subunit.</text>
</comment>
<keyword evidence="11" id="KW-1185">Reference proteome</keyword>
<comment type="similarity">
    <text evidence="1 8">Belongs to the FAD-dependent oxidoreductase 2 family. FRD/SDH subfamily.</text>
</comment>
<dbReference type="NCBIfam" id="TIGR01813">
    <property type="entry name" value="flavo_cyto_c"/>
    <property type="match status" value="1"/>
</dbReference>
<evidence type="ECO:0000313" key="11">
    <source>
        <dbReference type="Proteomes" id="UP000247922"/>
    </source>
</evidence>
<dbReference type="PROSITE" id="PS51257">
    <property type="entry name" value="PROKAR_LIPOPROTEIN"/>
    <property type="match status" value="1"/>
</dbReference>
<comment type="caution">
    <text evidence="10">The sequence shown here is derived from an EMBL/GenBank/DDBJ whole genome shotgun (WGS) entry which is preliminary data.</text>
</comment>
<evidence type="ECO:0000259" key="9">
    <source>
        <dbReference type="SMART" id="SM00900"/>
    </source>
</evidence>
<dbReference type="InterPro" id="IPR010960">
    <property type="entry name" value="Flavocytochrome_c"/>
</dbReference>
<evidence type="ECO:0000256" key="5">
    <source>
        <dbReference type="ARBA" id="ARBA00022827"/>
    </source>
</evidence>
<organism evidence="10 11">
    <name type="scientific">Streptohalobacillus salinus</name>
    <dbReference type="NCBI Taxonomy" id="621096"/>
    <lineage>
        <taxon>Bacteria</taxon>
        <taxon>Bacillati</taxon>
        <taxon>Bacillota</taxon>
        <taxon>Bacilli</taxon>
        <taxon>Bacillales</taxon>
        <taxon>Bacillaceae</taxon>
        <taxon>Streptohalobacillus</taxon>
    </lineage>
</organism>
<evidence type="ECO:0000256" key="3">
    <source>
        <dbReference type="ARBA" id="ARBA00015872"/>
    </source>
</evidence>
<keyword evidence="4 8" id="KW-0285">Flavoprotein</keyword>
<evidence type="ECO:0000256" key="7">
    <source>
        <dbReference type="ARBA" id="ARBA00049922"/>
    </source>
</evidence>
<dbReference type="InterPro" id="IPR007329">
    <property type="entry name" value="FMN-bd"/>
</dbReference>
<evidence type="ECO:0000313" key="10">
    <source>
        <dbReference type="EMBL" id="PXW87184.1"/>
    </source>
</evidence>
<dbReference type="InterPro" id="IPR003953">
    <property type="entry name" value="FAD-dep_OxRdtase_2_FAD-bd"/>
</dbReference>
<dbReference type="GO" id="GO:0010181">
    <property type="term" value="F:FMN binding"/>
    <property type="evidence" value="ECO:0007669"/>
    <property type="project" value="InterPro"/>
</dbReference>
<dbReference type="GO" id="GO:0016020">
    <property type="term" value="C:membrane"/>
    <property type="evidence" value="ECO:0007669"/>
    <property type="project" value="InterPro"/>
</dbReference>
<dbReference type="FunFam" id="3.90.700.10:FF:000007">
    <property type="entry name" value="NADH-dependent fumarate reductase"/>
    <property type="match status" value="1"/>
</dbReference>
<protein>
    <recommendedName>
        <fullName evidence="3 8">Urocanate reductase</fullName>
        <ecNumber evidence="2 8">1.3.99.33</ecNumber>
    </recommendedName>
</protein>
<dbReference type="GO" id="GO:0033765">
    <property type="term" value="F:steroid dehydrogenase activity, acting on the CH-CH group of donors"/>
    <property type="evidence" value="ECO:0007669"/>
    <property type="project" value="UniProtKB-ARBA"/>
</dbReference>
<dbReference type="SUPFAM" id="SSF56425">
    <property type="entry name" value="Succinate dehydrogenase/fumarate reductase flavoprotein, catalytic domain"/>
    <property type="match status" value="1"/>
</dbReference>
<feature type="chain" id="PRO_5022251999" description="Urocanate reductase" evidence="8">
    <location>
        <begin position="29"/>
        <end position="584"/>
    </location>
</feature>
<dbReference type="Proteomes" id="UP000247922">
    <property type="component" value="Unassembled WGS sequence"/>
</dbReference>
<comment type="catalytic activity">
    <reaction evidence="7 8">
        <text>dihydrourocanate + A = urocanate + AH2</text>
        <dbReference type="Rhea" id="RHEA:36059"/>
        <dbReference type="ChEBI" id="CHEBI:13193"/>
        <dbReference type="ChEBI" id="CHEBI:17499"/>
        <dbReference type="ChEBI" id="CHEBI:27247"/>
        <dbReference type="ChEBI" id="CHEBI:72991"/>
        <dbReference type="EC" id="1.3.99.33"/>
    </reaction>
</comment>
<dbReference type="RefSeq" id="WP_245882012.1">
    <property type="nucleotide sequence ID" value="NZ_QJJR01000017.1"/>
</dbReference>